<evidence type="ECO:0000313" key="4">
    <source>
        <dbReference type="Proteomes" id="UP000092460"/>
    </source>
</evidence>
<evidence type="ECO:0000313" key="3">
    <source>
        <dbReference type="EnsemblMetazoa" id="GPPI044421-PA"/>
    </source>
</evidence>
<evidence type="ECO:0000256" key="1">
    <source>
        <dbReference type="SAM" id="Coils"/>
    </source>
</evidence>
<feature type="coiled-coil region" evidence="1">
    <location>
        <begin position="178"/>
        <end position="205"/>
    </location>
</feature>
<sequence>MIQCSLSYLTNFNLSGLYDHIKHCFSFDELWGSINLRKITLDTIILTNKHIKPAFPKPAVNDAFDAAYKIFYAVMLETNIGKRLQDTVVSISLNQMGTLAFESTGPCYKYLEIYPAPAEHNILLDMTENLGGTYFFYVSYPGEHVICMYSNSTAWFSGAQLRVHLDMQVGKHAIDYASVAQREKLNELQLRIRQLLDQVEQRTKLSTLSGGEIPSYQ</sequence>
<dbReference type="AlphaFoldDB" id="A0A1B0BYP7"/>
<dbReference type="STRING" id="67801.A0A1B0BYP7"/>
<organism evidence="3 4">
    <name type="scientific">Glossina palpalis gambiensis</name>
    <dbReference type="NCBI Taxonomy" id="67801"/>
    <lineage>
        <taxon>Eukaryota</taxon>
        <taxon>Metazoa</taxon>
        <taxon>Ecdysozoa</taxon>
        <taxon>Arthropoda</taxon>
        <taxon>Hexapoda</taxon>
        <taxon>Insecta</taxon>
        <taxon>Pterygota</taxon>
        <taxon>Neoptera</taxon>
        <taxon>Endopterygota</taxon>
        <taxon>Diptera</taxon>
        <taxon>Brachycera</taxon>
        <taxon>Muscomorpha</taxon>
        <taxon>Hippoboscoidea</taxon>
        <taxon>Glossinidae</taxon>
        <taxon>Glossina</taxon>
    </lineage>
</organism>
<reference evidence="4" key="1">
    <citation type="submission" date="2015-01" db="EMBL/GenBank/DDBJ databases">
        <authorList>
            <person name="Aksoy S."/>
            <person name="Warren W."/>
            <person name="Wilson R.K."/>
        </authorList>
    </citation>
    <scope>NUCLEOTIDE SEQUENCE [LARGE SCALE GENOMIC DNA]</scope>
    <source>
        <strain evidence="4">IAEA</strain>
    </source>
</reference>
<reference evidence="3" key="2">
    <citation type="submission" date="2020-05" db="UniProtKB">
        <authorList>
            <consortium name="EnsemblMetazoa"/>
        </authorList>
    </citation>
    <scope>IDENTIFICATION</scope>
    <source>
        <strain evidence="3">IAEA</strain>
    </source>
</reference>
<evidence type="ECO:0000259" key="2">
    <source>
        <dbReference type="Pfam" id="PF01105"/>
    </source>
</evidence>
<dbReference type="EMBL" id="JXJN01022755">
    <property type="status" value="NOT_ANNOTATED_CDS"/>
    <property type="molecule type" value="Genomic_DNA"/>
</dbReference>
<dbReference type="InterPro" id="IPR009038">
    <property type="entry name" value="GOLD_dom"/>
</dbReference>
<feature type="domain" description="GOLD" evidence="2">
    <location>
        <begin position="113"/>
        <end position="201"/>
    </location>
</feature>
<keyword evidence="4" id="KW-1185">Reference proteome</keyword>
<name>A0A1B0BYP7_9MUSC</name>
<dbReference type="Pfam" id="PF01105">
    <property type="entry name" value="EMP24_GP25L"/>
    <property type="match status" value="1"/>
</dbReference>
<dbReference type="EnsemblMetazoa" id="GPPI044421-RA">
    <property type="protein sequence ID" value="GPPI044421-PA"/>
    <property type="gene ID" value="GPPI044421"/>
</dbReference>
<protein>
    <recommendedName>
        <fullName evidence="2">GOLD domain-containing protein</fullName>
    </recommendedName>
</protein>
<proteinExistence type="predicted"/>
<dbReference type="VEuPathDB" id="VectorBase:GPPI044421"/>
<keyword evidence="1" id="KW-0175">Coiled coil</keyword>
<accession>A0A1B0BYP7</accession>
<dbReference type="Proteomes" id="UP000092460">
    <property type="component" value="Unassembled WGS sequence"/>
</dbReference>